<dbReference type="EMBL" id="JANDWZ010000017">
    <property type="protein sequence ID" value="MCP9564674.1"/>
    <property type="molecule type" value="Genomic_DNA"/>
</dbReference>
<proteinExistence type="predicted"/>
<comment type="caution">
    <text evidence="1">The sequence shown here is derived from an EMBL/GenBank/DDBJ whole genome shotgun (WGS) entry which is preliminary data.</text>
</comment>
<dbReference type="Proteomes" id="UP001205531">
    <property type="component" value="Unassembled WGS sequence"/>
</dbReference>
<dbReference type="AlphaFoldDB" id="A0AAW5II35"/>
<evidence type="ECO:0000313" key="1">
    <source>
        <dbReference type="EMBL" id="MCP9564674.1"/>
    </source>
</evidence>
<protein>
    <submittedName>
        <fullName evidence="1">Uncharacterized protein</fullName>
    </submittedName>
</protein>
<name>A0AAW5II35_9BACT</name>
<reference evidence="1" key="1">
    <citation type="submission" date="2022-07" db="EMBL/GenBank/DDBJ databases">
        <title>Prevotella copri.</title>
        <authorList>
            <person name="Yang C."/>
        </authorList>
    </citation>
    <scope>NUCLEOTIDE SEQUENCE</scope>
    <source>
        <strain evidence="1">HF2107</strain>
    </source>
</reference>
<sequence>MDKNNMKPYVFKHPDYGWLRVLVVDGIPYYCILDVRFIFDKGPKKLYKAIALSTGEVRSFKIVVKPHNKENHNPFFNGKEIGVSRKRKKDITVDYNFCDEQLIADLLNLNNPDESLGFKWITGFVKRVLAHPEVRVLYDAQEAEVVADNSISQPNSIVLSDNTLWINDQVFH</sequence>
<evidence type="ECO:0000313" key="2">
    <source>
        <dbReference type="Proteomes" id="UP001205531"/>
    </source>
</evidence>
<dbReference type="RefSeq" id="WP_254951040.1">
    <property type="nucleotide sequence ID" value="NZ_JANDWY010000006.1"/>
</dbReference>
<gene>
    <name evidence="1" type="ORF">NNC64_08885</name>
</gene>
<accession>A0AAW5II35</accession>
<organism evidence="1 2">
    <name type="scientific">Segatella copri</name>
    <dbReference type="NCBI Taxonomy" id="165179"/>
    <lineage>
        <taxon>Bacteria</taxon>
        <taxon>Pseudomonadati</taxon>
        <taxon>Bacteroidota</taxon>
        <taxon>Bacteroidia</taxon>
        <taxon>Bacteroidales</taxon>
        <taxon>Prevotellaceae</taxon>
        <taxon>Segatella</taxon>
    </lineage>
</organism>